<protein>
    <submittedName>
        <fullName evidence="1">Uncharacterized protein</fullName>
    </submittedName>
</protein>
<sequence>MRNSVAPLRRKLVPLRSDLAPVRSLVASPRKVLMPVLSWHGVGAQIKWRQPINSHGGAAQVSAVL</sequence>
<gene>
    <name evidence="1" type="ORF">CDN99_08275</name>
</gene>
<evidence type="ECO:0000313" key="2">
    <source>
        <dbReference type="Proteomes" id="UP000197468"/>
    </source>
</evidence>
<dbReference type="EMBL" id="NIOF01000003">
    <property type="protein sequence ID" value="OWQ91175.1"/>
    <property type="molecule type" value="Genomic_DNA"/>
</dbReference>
<name>A0A246JEX5_9BURK</name>
<organism evidence="1 2">
    <name type="scientific">Roseateles aquatilis</name>
    <dbReference type="NCBI Taxonomy" id="431061"/>
    <lineage>
        <taxon>Bacteria</taxon>
        <taxon>Pseudomonadati</taxon>
        <taxon>Pseudomonadota</taxon>
        <taxon>Betaproteobacteria</taxon>
        <taxon>Burkholderiales</taxon>
        <taxon>Sphaerotilaceae</taxon>
        <taxon>Roseateles</taxon>
    </lineage>
</organism>
<reference evidence="1 2" key="1">
    <citation type="journal article" date="2008" name="Int. J. Syst. Evol. Microbiol.">
        <title>Description of Roseateles aquatilis sp. nov. and Roseateles terrae sp. nov., in the class Betaproteobacteria, and emended description of the genus Roseateles.</title>
        <authorList>
            <person name="Gomila M."/>
            <person name="Bowien B."/>
            <person name="Falsen E."/>
            <person name="Moore E.R."/>
            <person name="Lalucat J."/>
        </authorList>
    </citation>
    <scope>NUCLEOTIDE SEQUENCE [LARGE SCALE GENOMIC DNA]</scope>
    <source>
        <strain evidence="1 2">CCUG 48205</strain>
    </source>
</reference>
<accession>A0A246JEX5</accession>
<dbReference type="AlphaFoldDB" id="A0A246JEX5"/>
<comment type="caution">
    <text evidence="1">The sequence shown here is derived from an EMBL/GenBank/DDBJ whole genome shotgun (WGS) entry which is preliminary data.</text>
</comment>
<proteinExistence type="predicted"/>
<dbReference type="Proteomes" id="UP000197468">
    <property type="component" value="Unassembled WGS sequence"/>
</dbReference>
<evidence type="ECO:0000313" key="1">
    <source>
        <dbReference type="EMBL" id="OWQ91175.1"/>
    </source>
</evidence>
<dbReference type="RefSeq" id="WP_088384477.1">
    <property type="nucleotide sequence ID" value="NZ_NIOF01000003.1"/>
</dbReference>
<keyword evidence="2" id="KW-1185">Reference proteome</keyword>